<dbReference type="EMBL" id="CP003811">
    <property type="protein sequence ID" value="AIQ87941.1"/>
    <property type="molecule type" value="Genomic_DNA"/>
</dbReference>
<dbReference type="eggNOG" id="COG0438">
    <property type="taxonomic scope" value="Bacteria"/>
</dbReference>
<dbReference type="Proteomes" id="UP000029492">
    <property type="component" value="Chromosome"/>
</dbReference>
<dbReference type="HOGENOM" id="CLU_009583_27_6_5"/>
<sequence>MPRVLVNMPSQHAGRPSGVALVAFRVIAGLIARGTFTVVLRSPWRRDQLPAAIRDRVEVVTVPRPRIMLLDVLRQSLAVPRLCRALDIDVVLNADPYGAAFGGRARVSVVHDLYFRTLPERIRSREALTTDPIFRLVLGNSARVITVSEATRRDLEHHYPRLRGRAQTVPSAAMLDPTRDGPRAGLPAGPFVLAVGNALYNKNFATLARAVVGLGRPGIGIVHVGEDPDEAIAAALGGAPVPLTRLSRIDDDQLAGLYRAALCLCVPSFAEGFCLPVLEAQALDCPVLCSDRSATPEIAGAGALTFDPADAAALTTGLRRLLDEPGLRATLIARGRDNVRRYDWAETARRYEGLLLDALRDGAPARPAREVPHAHPAP</sequence>
<keyword evidence="4" id="KW-1185">Reference proteome</keyword>
<protein>
    <submittedName>
        <fullName evidence="3">Glycosyl transferase family protein</fullName>
    </submittedName>
</protein>
<gene>
    <name evidence="3" type="ORF">MOC_0186</name>
</gene>
<dbReference type="PANTHER" id="PTHR46401">
    <property type="entry name" value="GLYCOSYLTRANSFERASE WBBK-RELATED"/>
    <property type="match status" value="1"/>
</dbReference>
<feature type="domain" description="Glycosyltransferase subfamily 4-like N-terminal" evidence="2">
    <location>
        <begin position="17"/>
        <end position="170"/>
    </location>
</feature>
<dbReference type="Pfam" id="PF13439">
    <property type="entry name" value="Glyco_transf_4"/>
    <property type="match status" value="1"/>
</dbReference>
<keyword evidence="3" id="KW-0808">Transferase</keyword>
<proteinExistence type="predicted"/>
<organism evidence="3 4">
    <name type="scientific">Methylobacterium oryzae CBMB20</name>
    <dbReference type="NCBI Taxonomy" id="693986"/>
    <lineage>
        <taxon>Bacteria</taxon>
        <taxon>Pseudomonadati</taxon>
        <taxon>Pseudomonadota</taxon>
        <taxon>Alphaproteobacteria</taxon>
        <taxon>Hyphomicrobiales</taxon>
        <taxon>Methylobacteriaceae</taxon>
        <taxon>Methylobacterium</taxon>
    </lineage>
</organism>
<dbReference type="CDD" id="cd03809">
    <property type="entry name" value="GT4_MtfB-like"/>
    <property type="match status" value="1"/>
</dbReference>
<evidence type="ECO:0000259" key="1">
    <source>
        <dbReference type="Pfam" id="PF00534"/>
    </source>
</evidence>
<dbReference type="GO" id="GO:0016757">
    <property type="term" value="F:glycosyltransferase activity"/>
    <property type="evidence" value="ECO:0007669"/>
    <property type="project" value="InterPro"/>
</dbReference>
<dbReference type="Gene3D" id="3.40.50.2000">
    <property type="entry name" value="Glycogen Phosphorylase B"/>
    <property type="match status" value="2"/>
</dbReference>
<dbReference type="InterPro" id="IPR028098">
    <property type="entry name" value="Glyco_trans_4-like_N"/>
</dbReference>
<evidence type="ECO:0000313" key="4">
    <source>
        <dbReference type="Proteomes" id="UP000029492"/>
    </source>
</evidence>
<name>A0A089NJ99_9HYPH</name>
<dbReference type="RefSeq" id="WP_043755079.1">
    <property type="nucleotide sequence ID" value="NZ_CP003811.1"/>
</dbReference>
<accession>A0A089NJ99</accession>
<dbReference type="SUPFAM" id="SSF53756">
    <property type="entry name" value="UDP-Glycosyltransferase/glycogen phosphorylase"/>
    <property type="match status" value="1"/>
</dbReference>
<feature type="domain" description="Glycosyl transferase family 1" evidence="1">
    <location>
        <begin position="190"/>
        <end position="336"/>
    </location>
</feature>
<evidence type="ECO:0000313" key="3">
    <source>
        <dbReference type="EMBL" id="AIQ87941.1"/>
    </source>
</evidence>
<dbReference type="STRING" id="693986.MOC_0186"/>
<evidence type="ECO:0000259" key="2">
    <source>
        <dbReference type="Pfam" id="PF13439"/>
    </source>
</evidence>
<dbReference type="AlphaFoldDB" id="A0A089NJ99"/>
<dbReference type="KEGG" id="mor:MOC_0186"/>
<dbReference type="Pfam" id="PF00534">
    <property type="entry name" value="Glycos_transf_1"/>
    <property type="match status" value="1"/>
</dbReference>
<dbReference type="PANTHER" id="PTHR46401:SF8">
    <property type="entry name" value="BLL6006 PROTEIN"/>
    <property type="match status" value="1"/>
</dbReference>
<dbReference type="InterPro" id="IPR001296">
    <property type="entry name" value="Glyco_trans_1"/>
</dbReference>
<reference evidence="3 4" key="1">
    <citation type="journal article" date="2014" name="PLoS ONE">
        <title>Genome Information of Methylobacterium oryzae, a Plant-Probiotic Methylotroph in the Phyllosphere.</title>
        <authorList>
            <person name="Kwak M.J."/>
            <person name="Jeong H."/>
            <person name="Madhaiyan M."/>
            <person name="Lee Y."/>
            <person name="Sa T.M."/>
            <person name="Oh T.K."/>
            <person name="Kim J.F."/>
        </authorList>
    </citation>
    <scope>NUCLEOTIDE SEQUENCE [LARGE SCALE GENOMIC DNA]</scope>
    <source>
        <strain evidence="3 4">CBMB20</strain>
    </source>
</reference>